<sequence length="335" mass="36956">MLGMDLREMLEIWEFVLILVGAEAFVGIVAGIFFWRKHVDKKTENGSQKDLLENLPEEITLDDLYEAEEIEVGVPAQSHLNFNGVVELKTFRRLSSVSDFRENSSIESTTRRTSILSNVALPDVDPCPAPMILASNNDTYYADDRSLTDIRPPSYHTRMSYTHSMTGNELTPVNTPSPSRFRKALDINENSTRGLSRPKMGDPTPFSFFSELPVNVDAVVDNEMCVAFEFCVVETCEVFEAGCVVDAVEVEALGDVDELVVVLDAVESGVVLVVDFIDAVVVVVDFAGGVVEIVEIGLLEPGDDPVDVFEVLEGEDLEETVVMRLGSTMLLHKSP</sequence>
<dbReference type="HOGENOM" id="CLU_829623_0_0_1"/>
<name>K1QJX6_MAGGI</name>
<organism evidence="1">
    <name type="scientific">Magallana gigas</name>
    <name type="common">Pacific oyster</name>
    <name type="synonym">Crassostrea gigas</name>
    <dbReference type="NCBI Taxonomy" id="29159"/>
    <lineage>
        <taxon>Eukaryota</taxon>
        <taxon>Metazoa</taxon>
        <taxon>Spiralia</taxon>
        <taxon>Lophotrochozoa</taxon>
        <taxon>Mollusca</taxon>
        <taxon>Bivalvia</taxon>
        <taxon>Autobranchia</taxon>
        <taxon>Pteriomorphia</taxon>
        <taxon>Ostreida</taxon>
        <taxon>Ostreoidea</taxon>
        <taxon>Ostreidae</taxon>
        <taxon>Magallana</taxon>
    </lineage>
</organism>
<accession>K1QJX6</accession>
<evidence type="ECO:0000313" key="1">
    <source>
        <dbReference type="EMBL" id="EKC29190.1"/>
    </source>
</evidence>
<dbReference type="AlphaFoldDB" id="K1QJX6"/>
<gene>
    <name evidence="1" type="ORF">CGI_10009999</name>
</gene>
<dbReference type="EMBL" id="JH818194">
    <property type="protein sequence ID" value="EKC29190.1"/>
    <property type="molecule type" value="Genomic_DNA"/>
</dbReference>
<reference evidence="1" key="1">
    <citation type="journal article" date="2012" name="Nature">
        <title>The oyster genome reveals stress adaptation and complexity of shell formation.</title>
        <authorList>
            <person name="Zhang G."/>
            <person name="Fang X."/>
            <person name="Guo X."/>
            <person name="Li L."/>
            <person name="Luo R."/>
            <person name="Xu F."/>
            <person name="Yang P."/>
            <person name="Zhang L."/>
            <person name="Wang X."/>
            <person name="Qi H."/>
            <person name="Xiong Z."/>
            <person name="Que H."/>
            <person name="Xie Y."/>
            <person name="Holland P.W."/>
            <person name="Paps J."/>
            <person name="Zhu Y."/>
            <person name="Wu F."/>
            <person name="Chen Y."/>
            <person name="Wang J."/>
            <person name="Peng C."/>
            <person name="Meng J."/>
            <person name="Yang L."/>
            <person name="Liu J."/>
            <person name="Wen B."/>
            <person name="Zhang N."/>
            <person name="Huang Z."/>
            <person name="Zhu Q."/>
            <person name="Feng Y."/>
            <person name="Mount A."/>
            <person name="Hedgecock D."/>
            <person name="Xu Z."/>
            <person name="Liu Y."/>
            <person name="Domazet-Loso T."/>
            <person name="Du Y."/>
            <person name="Sun X."/>
            <person name="Zhang S."/>
            <person name="Liu B."/>
            <person name="Cheng P."/>
            <person name="Jiang X."/>
            <person name="Li J."/>
            <person name="Fan D."/>
            <person name="Wang W."/>
            <person name="Fu W."/>
            <person name="Wang T."/>
            <person name="Wang B."/>
            <person name="Zhang J."/>
            <person name="Peng Z."/>
            <person name="Li Y."/>
            <person name="Li N."/>
            <person name="Wang J."/>
            <person name="Chen M."/>
            <person name="He Y."/>
            <person name="Tan F."/>
            <person name="Song X."/>
            <person name="Zheng Q."/>
            <person name="Huang R."/>
            <person name="Yang H."/>
            <person name="Du X."/>
            <person name="Chen L."/>
            <person name="Yang M."/>
            <person name="Gaffney P.M."/>
            <person name="Wang S."/>
            <person name="Luo L."/>
            <person name="She Z."/>
            <person name="Ming Y."/>
            <person name="Huang W."/>
            <person name="Zhang S."/>
            <person name="Huang B."/>
            <person name="Zhang Y."/>
            <person name="Qu T."/>
            <person name="Ni P."/>
            <person name="Miao G."/>
            <person name="Wang J."/>
            <person name="Wang Q."/>
            <person name="Steinberg C.E."/>
            <person name="Wang H."/>
            <person name="Li N."/>
            <person name="Qian L."/>
            <person name="Zhang G."/>
            <person name="Li Y."/>
            <person name="Yang H."/>
            <person name="Liu X."/>
            <person name="Wang J."/>
            <person name="Yin Y."/>
            <person name="Wang J."/>
        </authorList>
    </citation>
    <scope>NUCLEOTIDE SEQUENCE [LARGE SCALE GENOMIC DNA]</scope>
    <source>
        <strain evidence="1">05x7-T-G4-1.051#20</strain>
    </source>
</reference>
<dbReference type="InParanoid" id="K1QJX6"/>
<proteinExistence type="predicted"/>
<protein>
    <submittedName>
        <fullName evidence="1">Uncharacterized protein</fullName>
    </submittedName>
</protein>